<dbReference type="OrthoDB" id="4524286at2"/>
<organism evidence="1 2">
    <name type="scientific">Streptomyces malaysiense</name>
    <dbReference type="NCBI Taxonomy" id="1428626"/>
    <lineage>
        <taxon>Bacteria</taxon>
        <taxon>Bacillati</taxon>
        <taxon>Actinomycetota</taxon>
        <taxon>Actinomycetes</taxon>
        <taxon>Kitasatosporales</taxon>
        <taxon>Streptomycetaceae</taxon>
        <taxon>Streptomyces</taxon>
    </lineage>
</organism>
<name>A0A1J4PS02_9ACTN</name>
<proteinExistence type="predicted"/>
<evidence type="ECO:0000313" key="2">
    <source>
        <dbReference type="Proteomes" id="UP000034838"/>
    </source>
</evidence>
<reference evidence="1" key="1">
    <citation type="submission" date="2016-10" db="EMBL/GenBank/DDBJ databases">
        <title>Genome sequence of Streptomyces malaysiense MUSC 136.</title>
        <authorList>
            <person name="Lee L.-H."/>
            <person name="Ser H.-L."/>
        </authorList>
    </citation>
    <scope>NUCLEOTIDE SEQUENCE [LARGE SCALE GENOMIC DNA]</scope>
    <source>
        <strain evidence="1">MUSC 136</strain>
    </source>
</reference>
<keyword evidence="2" id="KW-1185">Reference proteome</keyword>
<protein>
    <submittedName>
        <fullName evidence="1">Uncharacterized protein</fullName>
    </submittedName>
</protein>
<dbReference type="Proteomes" id="UP000034838">
    <property type="component" value="Unassembled WGS sequence"/>
</dbReference>
<evidence type="ECO:0000313" key="1">
    <source>
        <dbReference type="EMBL" id="OIK23693.1"/>
    </source>
</evidence>
<gene>
    <name evidence="1" type="ORF">VT52_031175</name>
</gene>
<comment type="caution">
    <text evidence="1">The sequence shown here is derived from an EMBL/GenBank/DDBJ whole genome shotgun (WGS) entry which is preliminary data.</text>
</comment>
<accession>A0A1J4PS02</accession>
<dbReference type="RefSeq" id="WP_046424438.1">
    <property type="nucleotide sequence ID" value="NZ_LBDA02000091.1"/>
</dbReference>
<dbReference type="EMBL" id="LBDA02000091">
    <property type="protein sequence ID" value="OIK23693.1"/>
    <property type="molecule type" value="Genomic_DNA"/>
</dbReference>
<sequence>MLGRLIAYSKPPKTEKAEERTPWPAFDLMFRAPPVAHIAWALMRDEHRAVLELRQGIAQDKKLLVVAAVPGSLVKIHRVTGLSRPALVSGRRQAAGGRRQGAGPMVGCVGRRRV</sequence>
<dbReference type="AlphaFoldDB" id="A0A1J4PS02"/>